<dbReference type="EMBL" id="QRDX01000004">
    <property type="protein sequence ID" value="RED48367.1"/>
    <property type="molecule type" value="Genomic_DNA"/>
</dbReference>
<sequence>MKLIGKSKYYLKKLIFPMLEAIIGDFYFKCKGFCPCCDKQVEFVSHNSWLRDFFKCNNCGSIPRERALMLTIEKYYPNWKQLKIHESSPNNRGHSQKLRRLAKYYKETQFYPNEQLGALVKNVQNENLECQTFDDSSFDLVITSDVMEHIYNPEMAFREIHRTLKSGGAHIFSVPLVNKFNPTQRWAKKGEDDSPVFLYEPEWHGNPINKKGSPVTMHWGYDIVEFIKEYVDADTKIEYINNLDFGVRAEYIEIVVAKKKNNE</sequence>
<gene>
    <name evidence="2" type="ORF">DFQ02_104213</name>
</gene>
<name>A0A3D9HFV9_9FLAO</name>
<dbReference type="InterPro" id="IPR029063">
    <property type="entry name" value="SAM-dependent_MTases_sf"/>
</dbReference>
<dbReference type="Pfam" id="PF08241">
    <property type="entry name" value="Methyltransf_11"/>
    <property type="match status" value="1"/>
</dbReference>
<dbReference type="AlphaFoldDB" id="A0A3D9HFV9"/>
<dbReference type="Proteomes" id="UP000256629">
    <property type="component" value="Unassembled WGS sequence"/>
</dbReference>
<feature type="domain" description="Methyltransferase type 11" evidence="1">
    <location>
        <begin position="122"/>
        <end position="172"/>
    </location>
</feature>
<evidence type="ECO:0000313" key="2">
    <source>
        <dbReference type="EMBL" id="RED48367.1"/>
    </source>
</evidence>
<keyword evidence="3" id="KW-1185">Reference proteome</keyword>
<dbReference type="SUPFAM" id="SSF53335">
    <property type="entry name" value="S-adenosyl-L-methionine-dependent methyltransferases"/>
    <property type="match status" value="1"/>
</dbReference>
<dbReference type="GO" id="GO:0008757">
    <property type="term" value="F:S-adenosylmethionine-dependent methyltransferase activity"/>
    <property type="evidence" value="ECO:0007669"/>
    <property type="project" value="InterPro"/>
</dbReference>
<dbReference type="InterPro" id="IPR013216">
    <property type="entry name" value="Methyltransf_11"/>
</dbReference>
<organism evidence="2 3">
    <name type="scientific">Seonamhaeicola aphaedonensis</name>
    <dbReference type="NCBI Taxonomy" id="1461338"/>
    <lineage>
        <taxon>Bacteria</taxon>
        <taxon>Pseudomonadati</taxon>
        <taxon>Bacteroidota</taxon>
        <taxon>Flavobacteriia</taxon>
        <taxon>Flavobacteriales</taxon>
        <taxon>Flavobacteriaceae</taxon>
    </lineage>
</organism>
<proteinExistence type="predicted"/>
<accession>A0A3D9HFV9</accession>
<dbReference type="GO" id="GO:0032259">
    <property type="term" value="P:methylation"/>
    <property type="evidence" value="ECO:0007669"/>
    <property type="project" value="UniProtKB-KW"/>
</dbReference>
<keyword evidence="2" id="KW-0808">Transferase</keyword>
<evidence type="ECO:0000313" key="3">
    <source>
        <dbReference type="Proteomes" id="UP000256629"/>
    </source>
</evidence>
<dbReference type="RefSeq" id="WP_220340250.1">
    <property type="nucleotide sequence ID" value="NZ_QRDX01000004.1"/>
</dbReference>
<evidence type="ECO:0000259" key="1">
    <source>
        <dbReference type="Pfam" id="PF08241"/>
    </source>
</evidence>
<reference evidence="2 3" key="1">
    <citation type="submission" date="2018-07" db="EMBL/GenBank/DDBJ databases">
        <title>Genomic Encyclopedia of Type Strains, Phase III (KMG-III): the genomes of soil and plant-associated and newly described type strains.</title>
        <authorList>
            <person name="Whitman W."/>
        </authorList>
    </citation>
    <scope>NUCLEOTIDE SEQUENCE [LARGE SCALE GENOMIC DNA]</scope>
    <source>
        <strain evidence="2 3">CECT 8487</strain>
    </source>
</reference>
<comment type="caution">
    <text evidence="2">The sequence shown here is derived from an EMBL/GenBank/DDBJ whole genome shotgun (WGS) entry which is preliminary data.</text>
</comment>
<protein>
    <submittedName>
        <fullName evidence="2">Methyltransferase family protein</fullName>
    </submittedName>
</protein>
<keyword evidence="2" id="KW-0489">Methyltransferase</keyword>
<dbReference type="Gene3D" id="3.40.50.150">
    <property type="entry name" value="Vaccinia Virus protein VP39"/>
    <property type="match status" value="1"/>
</dbReference>